<accession>A0A9W4W928</accession>
<dbReference type="Proteomes" id="UP001152533">
    <property type="component" value="Unassembled WGS sequence"/>
</dbReference>
<evidence type="ECO:0000256" key="1">
    <source>
        <dbReference type="SAM" id="Coils"/>
    </source>
</evidence>
<dbReference type="AlphaFoldDB" id="A0A9W4W928"/>
<organism evidence="2 3">
    <name type="scientific">Colletotrichum noveboracense</name>
    <dbReference type="NCBI Taxonomy" id="2664923"/>
    <lineage>
        <taxon>Eukaryota</taxon>
        <taxon>Fungi</taxon>
        <taxon>Dikarya</taxon>
        <taxon>Ascomycota</taxon>
        <taxon>Pezizomycotina</taxon>
        <taxon>Sordariomycetes</taxon>
        <taxon>Hypocreomycetidae</taxon>
        <taxon>Glomerellales</taxon>
        <taxon>Glomerellaceae</taxon>
        <taxon>Colletotrichum</taxon>
        <taxon>Colletotrichum gloeosporioides species complex</taxon>
    </lineage>
</organism>
<comment type="caution">
    <text evidence="2">The sequence shown here is derived from an EMBL/GenBank/DDBJ whole genome shotgun (WGS) entry which is preliminary data.</text>
</comment>
<protein>
    <recommendedName>
        <fullName evidence="4">NACHT-NTPase and P-loop NTPases N-terminal domain-containing protein</fullName>
    </recommendedName>
</protein>
<dbReference type="EMBL" id="CAMGZC010000429">
    <property type="protein sequence ID" value="CAI0647382.1"/>
    <property type="molecule type" value="Genomic_DNA"/>
</dbReference>
<evidence type="ECO:0008006" key="4">
    <source>
        <dbReference type="Google" id="ProtNLM"/>
    </source>
</evidence>
<reference evidence="2" key="1">
    <citation type="submission" date="2022-08" db="EMBL/GenBank/DDBJ databases">
        <authorList>
            <person name="Giroux E."/>
            <person name="Giroux E."/>
        </authorList>
    </citation>
    <scope>NUCLEOTIDE SEQUENCE</scope>
    <source>
        <strain evidence="2">H1091258</strain>
    </source>
</reference>
<gene>
    <name evidence="2" type="ORF">CGXH109_LOCUS65186</name>
</gene>
<sequence>MAEALGLASSIIAVADLAGKTISLTIKLKALWEEVKDVPVALLQKAEYLQDLEELLDLAEQDAAEDSTPTAIWNAINRARAAKNDVQDTIDAYTEELANRRRYKRRLAAAKFVIQKDDLRTVEQKLDRALELYKLANTVAHGRYGRLILKQLTEPTSAVVISTPNQSPIIDPGDSRGCSPSQIITVKAAKPRKNTIFEGSSALGRLCFDYYDETYSFSVRVPDWLGGKVYSAMVQRSIAGWQSFLSVYPTIHYFEDKVFDMLREDDVTALQKYLCKNNLTPRVHNSYGFNLLHFSLDKESVETAKWLLSCGLYPGSFNECNAFLALSSAERSILPVNCSFYRVLGDIARIDPEDITFSLDGTYFFKNGVTPLFIFLYQITTQWKPPEDLDQLLRSAITHWATILYESGFDLFQYGRNERDFYQDHGWYVSEETISRLDSEGYLMGIPYTCSLLGITYGALPTQWKLWWVTNDNNYAADFWNLVEGSNFNSSGFNVPGGWTDDFDDEDDDEDDERVPFIWSEYRKIRPPS</sequence>
<feature type="coiled-coil region" evidence="1">
    <location>
        <begin position="42"/>
        <end position="96"/>
    </location>
</feature>
<keyword evidence="1" id="KW-0175">Coiled coil</keyword>
<keyword evidence="3" id="KW-1185">Reference proteome</keyword>
<name>A0A9W4W928_9PEZI</name>
<evidence type="ECO:0000313" key="2">
    <source>
        <dbReference type="EMBL" id="CAI0647382.1"/>
    </source>
</evidence>
<proteinExistence type="predicted"/>
<evidence type="ECO:0000313" key="3">
    <source>
        <dbReference type="Proteomes" id="UP001152533"/>
    </source>
</evidence>